<evidence type="ECO:0000256" key="3">
    <source>
        <dbReference type="ARBA" id="ARBA00022606"/>
    </source>
</evidence>
<keyword evidence="9" id="KW-0807">Transducer</keyword>
<feature type="transmembrane region" description="Helical" evidence="10">
    <location>
        <begin position="102"/>
        <end position="122"/>
    </location>
</feature>
<keyword evidence="4 10" id="KW-0812">Transmembrane</keyword>
<evidence type="ECO:0000256" key="4">
    <source>
        <dbReference type="ARBA" id="ARBA00022692"/>
    </source>
</evidence>
<evidence type="ECO:0000256" key="10">
    <source>
        <dbReference type="SAM" id="Phobius"/>
    </source>
</evidence>
<evidence type="ECO:0000256" key="9">
    <source>
        <dbReference type="ARBA" id="ARBA00023224"/>
    </source>
</evidence>
<sequence>MDAFLGTLLHQAKTQLSILRGNYENITERAKIVAQLTKEDYDKVLKRLFVDCLTHFKKVSELLELLQSIFSSAIVVQFTIGGWILCMAAYKIIELNVLSIEFTSMVLFILCILTELFIYCYYGNEVTLESERVAGSVYAAQWVPAPAWFRRALLAALVRARRPLRPLAGRVLPLSLNTFLKILKSSYSFYAVLRQTKNQV</sequence>
<protein>
    <submittedName>
        <fullName evidence="11">Odorant receptor</fullName>
    </submittedName>
</protein>
<keyword evidence="2" id="KW-1003">Cell membrane</keyword>
<dbReference type="Pfam" id="PF02949">
    <property type="entry name" value="7tm_6"/>
    <property type="match status" value="1"/>
</dbReference>
<evidence type="ECO:0000256" key="2">
    <source>
        <dbReference type="ARBA" id="ARBA00022475"/>
    </source>
</evidence>
<keyword evidence="3" id="KW-0716">Sensory transduction</keyword>
<keyword evidence="8 11" id="KW-0675">Receptor</keyword>
<dbReference type="GO" id="GO:0005886">
    <property type="term" value="C:plasma membrane"/>
    <property type="evidence" value="ECO:0007669"/>
    <property type="project" value="UniProtKB-SubCell"/>
</dbReference>
<comment type="subcellular location">
    <subcellularLocation>
        <location evidence="1">Cell membrane</location>
        <topology evidence="1">Multi-pass membrane protein</topology>
    </subcellularLocation>
</comment>
<evidence type="ECO:0000256" key="5">
    <source>
        <dbReference type="ARBA" id="ARBA00022725"/>
    </source>
</evidence>
<dbReference type="PANTHER" id="PTHR21137:SF35">
    <property type="entry name" value="ODORANT RECEPTOR 19A-RELATED"/>
    <property type="match status" value="1"/>
</dbReference>
<keyword evidence="7 10" id="KW-0472">Membrane</keyword>
<dbReference type="PANTHER" id="PTHR21137">
    <property type="entry name" value="ODORANT RECEPTOR"/>
    <property type="match status" value="1"/>
</dbReference>
<organism evidence="11">
    <name type="scientific">Histia rhodope</name>
    <dbReference type="NCBI Taxonomy" id="1453155"/>
    <lineage>
        <taxon>Eukaryota</taxon>
        <taxon>Metazoa</taxon>
        <taxon>Ecdysozoa</taxon>
        <taxon>Arthropoda</taxon>
        <taxon>Hexapoda</taxon>
        <taxon>Insecta</taxon>
        <taxon>Pterygota</taxon>
        <taxon>Neoptera</taxon>
        <taxon>Endopterygota</taxon>
        <taxon>Lepidoptera</taxon>
        <taxon>Glossata</taxon>
        <taxon>Ditrysia</taxon>
        <taxon>Zygaenoidea</taxon>
        <taxon>Zygaenidae</taxon>
        <taxon>Chalcosiinae</taxon>
        <taxon>Histia</taxon>
    </lineage>
</organism>
<evidence type="ECO:0000256" key="6">
    <source>
        <dbReference type="ARBA" id="ARBA00022989"/>
    </source>
</evidence>
<dbReference type="GO" id="GO:0005549">
    <property type="term" value="F:odorant binding"/>
    <property type="evidence" value="ECO:0007669"/>
    <property type="project" value="InterPro"/>
</dbReference>
<proteinExistence type="evidence at transcript level"/>
<accession>A0A7G4KBT4</accession>
<reference evidence="11" key="1">
    <citation type="submission" date="2019-09" db="EMBL/GenBank/DDBJ databases">
        <authorList>
            <person name="Yang H."/>
        </authorList>
    </citation>
    <scope>NUCLEOTIDE SEQUENCE</scope>
</reference>
<evidence type="ECO:0000256" key="1">
    <source>
        <dbReference type="ARBA" id="ARBA00004651"/>
    </source>
</evidence>
<keyword evidence="6 10" id="KW-1133">Transmembrane helix</keyword>
<evidence type="ECO:0000256" key="7">
    <source>
        <dbReference type="ARBA" id="ARBA00023136"/>
    </source>
</evidence>
<dbReference type="InterPro" id="IPR004117">
    <property type="entry name" value="7tm6_olfct_rcpt"/>
</dbReference>
<evidence type="ECO:0000313" key="11">
    <source>
        <dbReference type="EMBL" id="QMS80320.1"/>
    </source>
</evidence>
<gene>
    <name evidence="11" type="primary">OR5b</name>
</gene>
<dbReference type="AlphaFoldDB" id="A0A7G4KBT4"/>
<dbReference type="EMBL" id="MN515172">
    <property type="protein sequence ID" value="QMS80320.1"/>
    <property type="molecule type" value="mRNA"/>
</dbReference>
<keyword evidence="5" id="KW-0552">Olfaction</keyword>
<feature type="transmembrane region" description="Helical" evidence="10">
    <location>
        <begin position="65"/>
        <end position="90"/>
    </location>
</feature>
<dbReference type="GO" id="GO:0004984">
    <property type="term" value="F:olfactory receptor activity"/>
    <property type="evidence" value="ECO:0007669"/>
    <property type="project" value="InterPro"/>
</dbReference>
<dbReference type="GO" id="GO:0007165">
    <property type="term" value="P:signal transduction"/>
    <property type="evidence" value="ECO:0007669"/>
    <property type="project" value="UniProtKB-KW"/>
</dbReference>
<evidence type="ECO:0000256" key="8">
    <source>
        <dbReference type="ARBA" id="ARBA00023170"/>
    </source>
</evidence>
<name>A0A7G4KBT4_9NEOP</name>